<dbReference type="EMBL" id="QSLJ01000001">
    <property type="protein sequence ID" value="RHF38308.1"/>
    <property type="molecule type" value="Genomic_DNA"/>
</dbReference>
<dbReference type="PANTHER" id="PTHR44846:SF17">
    <property type="entry name" value="GNTR-FAMILY TRANSCRIPTIONAL REGULATOR"/>
    <property type="match status" value="1"/>
</dbReference>
<dbReference type="SUPFAM" id="SSF64288">
    <property type="entry name" value="Chorismate lyase-like"/>
    <property type="match status" value="1"/>
</dbReference>
<sequence length="247" mass="27429">MSKISKYQVVERAIRDAIIDGTLKVGDQLMTEEELCARFGFSRTTIGKALDNLRAHGYIERVAGRGTFVKAAHVEKQAGSSSSFTEDMASIGLKAGAKLISYEVLRARDMPEIAKHLHADENELIHHFVRLRTGDERPVAIGYTYIRGSVIPAVDIESLDGSFYAYVRSLGIEIHPAEQVRICAVLPSEEQLELLEAREIALLRSSHVNCAVKDGSTAPFEYTETYYNSDMFSFTAQNPQATATPQW</sequence>
<dbReference type="GO" id="GO:0003700">
    <property type="term" value="F:DNA-binding transcription factor activity"/>
    <property type="evidence" value="ECO:0007669"/>
    <property type="project" value="InterPro"/>
</dbReference>
<evidence type="ECO:0000256" key="3">
    <source>
        <dbReference type="ARBA" id="ARBA00023163"/>
    </source>
</evidence>
<evidence type="ECO:0000313" key="6">
    <source>
        <dbReference type="Proteomes" id="UP000283983"/>
    </source>
</evidence>
<dbReference type="InterPro" id="IPR036388">
    <property type="entry name" value="WH-like_DNA-bd_sf"/>
</dbReference>
<evidence type="ECO:0000313" key="5">
    <source>
        <dbReference type="EMBL" id="RHF38308.1"/>
    </source>
</evidence>
<dbReference type="GO" id="GO:0045892">
    <property type="term" value="P:negative regulation of DNA-templated transcription"/>
    <property type="evidence" value="ECO:0007669"/>
    <property type="project" value="TreeGrafter"/>
</dbReference>
<evidence type="ECO:0000256" key="1">
    <source>
        <dbReference type="ARBA" id="ARBA00023015"/>
    </source>
</evidence>
<dbReference type="Proteomes" id="UP000283983">
    <property type="component" value="Unassembled WGS sequence"/>
</dbReference>
<dbReference type="RefSeq" id="WP_118102446.1">
    <property type="nucleotide sequence ID" value="NZ_CABJEU010000001.1"/>
</dbReference>
<keyword evidence="3" id="KW-0804">Transcription</keyword>
<evidence type="ECO:0000259" key="4">
    <source>
        <dbReference type="PROSITE" id="PS50949"/>
    </source>
</evidence>
<organism evidence="5 6">
    <name type="scientific">Collinsella intestinalis</name>
    <dbReference type="NCBI Taxonomy" id="147207"/>
    <lineage>
        <taxon>Bacteria</taxon>
        <taxon>Bacillati</taxon>
        <taxon>Actinomycetota</taxon>
        <taxon>Coriobacteriia</taxon>
        <taxon>Coriobacteriales</taxon>
        <taxon>Coriobacteriaceae</taxon>
        <taxon>Collinsella</taxon>
    </lineage>
</organism>
<accession>A0A414NF25</accession>
<keyword evidence="6" id="KW-1185">Reference proteome</keyword>
<dbReference type="InParanoid" id="A0A414NF25"/>
<keyword evidence="1" id="KW-0805">Transcription regulation</keyword>
<dbReference type="SUPFAM" id="SSF46785">
    <property type="entry name" value="Winged helix' DNA-binding domain"/>
    <property type="match status" value="1"/>
</dbReference>
<dbReference type="Pfam" id="PF00392">
    <property type="entry name" value="GntR"/>
    <property type="match status" value="1"/>
</dbReference>
<dbReference type="PRINTS" id="PR00035">
    <property type="entry name" value="HTHGNTR"/>
</dbReference>
<dbReference type="PROSITE" id="PS50949">
    <property type="entry name" value="HTH_GNTR"/>
    <property type="match status" value="1"/>
</dbReference>
<reference evidence="5 6" key="1">
    <citation type="submission" date="2018-08" db="EMBL/GenBank/DDBJ databases">
        <title>A genome reference for cultivated species of the human gut microbiota.</title>
        <authorList>
            <person name="Zou Y."/>
            <person name="Xue W."/>
            <person name="Luo G."/>
        </authorList>
    </citation>
    <scope>NUCLEOTIDE SEQUENCE [LARGE SCALE GENOMIC DNA]</scope>
    <source>
        <strain evidence="5 6">AM25-33</strain>
    </source>
</reference>
<dbReference type="AlphaFoldDB" id="A0A414NF25"/>
<proteinExistence type="predicted"/>
<protein>
    <submittedName>
        <fullName evidence="5">GntR family transcriptional regulator</fullName>
    </submittedName>
</protein>
<evidence type="ECO:0000256" key="2">
    <source>
        <dbReference type="ARBA" id="ARBA00023125"/>
    </source>
</evidence>
<gene>
    <name evidence="5" type="ORF">DW682_00925</name>
</gene>
<dbReference type="InterPro" id="IPR011663">
    <property type="entry name" value="UTRA"/>
</dbReference>
<name>A0A414NF25_9ACTN</name>
<dbReference type="Gene3D" id="3.40.1410.10">
    <property type="entry name" value="Chorismate lyase-like"/>
    <property type="match status" value="1"/>
</dbReference>
<dbReference type="InterPro" id="IPR050679">
    <property type="entry name" value="Bact_HTH_transcr_reg"/>
</dbReference>
<dbReference type="PANTHER" id="PTHR44846">
    <property type="entry name" value="MANNOSYL-D-GLYCERATE TRANSPORT/METABOLISM SYSTEM REPRESSOR MNGR-RELATED"/>
    <property type="match status" value="1"/>
</dbReference>
<dbReference type="InterPro" id="IPR028978">
    <property type="entry name" value="Chorismate_lyase_/UTRA_dom_sf"/>
</dbReference>
<dbReference type="Pfam" id="PF07702">
    <property type="entry name" value="UTRA"/>
    <property type="match status" value="1"/>
</dbReference>
<dbReference type="SMART" id="SM00866">
    <property type="entry name" value="UTRA"/>
    <property type="match status" value="1"/>
</dbReference>
<dbReference type="InterPro" id="IPR000524">
    <property type="entry name" value="Tscrpt_reg_HTH_GntR"/>
</dbReference>
<dbReference type="GO" id="GO:0003677">
    <property type="term" value="F:DNA binding"/>
    <property type="evidence" value="ECO:0007669"/>
    <property type="project" value="UniProtKB-KW"/>
</dbReference>
<dbReference type="SMART" id="SM00345">
    <property type="entry name" value="HTH_GNTR"/>
    <property type="match status" value="1"/>
</dbReference>
<dbReference type="InterPro" id="IPR036390">
    <property type="entry name" value="WH_DNA-bd_sf"/>
</dbReference>
<dbReference type="Gene3D" id="1.10.10.10">
    <property type="entry name" value="Winged helix-like DNA-binding domain superfamily/Winged helix DNA-binding domain"/>
    <property type="match status" value="1"/>
</dbReference>
<keyword evidence="2" id="KW-0238">DNA-binding</keyword>
<dbReference type="CDD" id="cd07377">
    <property type="entry name" value="WHTH_GntR"/>
    <property type="match status" value="1"/>
</dbReference>
<comment type="caution">
    <text evidence="5">The sequence shown here is derived from an EMBL/GenBank/DDBJ whole genome shotgun (WGS) entry which is preliminary data.</text>
</comment>
<feature type="domain" description="HTH gntR-type" evidence="4">
    <location>
        <begin position="4"/>
        <end position="72"/>
    </location>
</feature>